<gene>
    <name evidence="2" type="primary">BQ5605_C005g03342</name>
    <name evidence="2" type="ORF">BQ5605_C005G03342</name>
</gene>
<evidence type="ECO:0000256" key="1">
    <source>
        <dbReference type="SAM" id="MobiDB-lite"/>
    </source>
</evidence>
<dbReference type="EMBL" id="FQNC01000047">
    <property type="protein sequence ID" value="SGY74125.1"/>
    <property type="molecule type" value="Genomic_DNA"/>
</dbReference>
<name>A0A2X0MAI9_9BASI</name>
<feature type="region of interest" description="Disordered" evidence="1">
    <location>
        <begin position="308"/>
        <end position="378"/>
    </location>
</feature>
<evidence type="ECO:0000313" key="2">
    <source>
        <dbReference type="EMBL" id="SGY74125.1"/>
    </source>
</evidence>
<organism evidence="2 3">
    <name type="scientific">Microbotryum silenes-dioicae</name>
    <dbReference type="NCBI Taxonomy" id="796604"/>
    <lineage>
        <taxon>Eukaryota</taxon>
        <taxon>Fungi</taxon>
        <taxon>Dikarya</taxon>
        <taxon>Basidiomycota</taxon>
        <taxon>Pucciniomycotina</taxon>
        <taxon>Microbotryomycetes</taxon>
        <taxon>Microbotryales</taxon>
        <taxon>Microbotryaceae</taxon>
        <taxon>Microbotryum</taxon>
    </lineage>
</organism>
<protein>
    <submittedName>
        <fullName evidence="2">BQ5605_C005g03342 protein</fullName>
    </submittedName>
</protein>
<dbReference type="AlphaFoldDB" id="A0A2X0MAI9"/>
<evidence type="ECO:0000313" key="3">
    <source>
        <dbReference type="Proteomes" id="UP000249464"/>
    </source>
</evidence>
<dbReference type="Proteomes" id="UP000249464">
    <property type="component" value="Unassembled WGS sequence"/>
</dbReference>
<proteinExistence type="predicted"/>
<feature type="compositionally biased region" description="Polar residues" evidence="1">
    <location>
        <begin position="316"/>
        <end position="359"/>
    </location>
</feature>
<keyword evidence="3" id="KW-1185">Reference proteome</keyword>
<accession>A0A2X0MAI9</accession>
<sequence>MSLEVACQPEVPILGACGAVGAGGPVGAGTGGAGAGGIGLGAADAGANAFGGAAPQDLVASFGRELYSLSFQAGASGSHKKSFSSYNVTTSHSRASLVSAYTDSPITVSLELFDIASKAARPEAIPMSLFTPGASIKVKLGQTISLATTKDRSATLQLGHQLDHLLTFDEWQPASFLYAALMADIFKTTNTGEAFLQHFSRVAMRATSKSWPLWLEYDIVVRANFWTHLARSSMITAEHRCHRPTGDHLNYTASTCSLSTQLWSLSKAEGEAMVASVEEKRKEIFSTESSVTLTDVVRDAYSQVSAKPKKRLFSDPSGNSTPNIANRLSYSRPSVPQGASFQRDQPPNALRGSSDTNFRPSFDNGFRSTPPYDSRPLAANRSGNGSMFCIVCGLTSLDHPPFHLCRKFDSDAFTRSSSGALYPKSSNRQVCFAFNNGLHSSDHCDTGRGPS</sequence>
<reference evidence="2 3" key="1">
    <citation type="submission" date="2016-11" db="EMBL/GenBank/DDBJ databases">
        <authorList>
            <person name="Jaros S."/>
            <person name="Januszkiewicz K."/>
            <person name="Wedrychowicz H."/>
        </authorList>
    </citation>
    <scope>NUCLEOTIDE SEQUENCE [LARGE SCALE GENOMIC DNA]</scope>
</reference>